<dbReference type="EMBL" id="BLAL01000229">
    <property type="protein sequence ID" value="GES93941.1"/>
    <property type="molecule type" value="Genomic_DNA"/>
</dbReference>
<proteinExistence type="predicted"/>
<dbReference type="AlphaFoldDB" id="A0A8H3LX06"/>
<comment type="caution">
    <text evidence="1">The sequence shown here is derived from an EMBL/GenBank/DDBJ whole genome shotgun (WGS) entry which is preliminary data.</text>
</comment>
<reference evidence="1" key="1">
    <citation type="submission" date="2019-10" db="EMBL/GenBank/DDBJ databases">
        <title>Conservation and host-specific expression of non-tandemly repeated heterogenous ribosome RNA gene in arbuscular mycorrhizal fungi.</title>
        <authorList>
            <person name="Maeda T."/>
            <person name="Kobayashi Y."/>
            <person name="Nakagawa T."/>
            <person name="Ezawa T."/>
            <person name="Yamaguchi K."/>
            <person name="Bino T."/>
            <person name="Nishimoto Y."/>
            <person name="Shigenobu S."/>
            <person name="Kawaguchi M."/>
        </authorList>
    </citation>
    <scope>NUCLEOTIDE SEQUENCE</scope>
    <source>
        <strain evidence="1">HR1</strain>
    </source>
</reference>
<dbReference type="Proteomes" id="UP000615446">
    <property type="component" value="Unassembled WGS sequence"/>
</dbReference>
<evidence type="ECO:0000313" key="1">
    <source>
        <dbReference type="EMBL" id="GES93941.1"/>
    </source>
</evidence>
<sequence length="88" mass="10048">MNQCQKPGAVQLEIQWCTCMCNKANDKYAVGVAMVKLTGGVEVLLFNENDNLFSHTLRFYSFRIEKNGIHEELNIPITTTLRNLNSRI</sequence>
<name>A0A8H3LX06_9GLOM</name>
<organism evidence="1 2">
    <name type="scientific">Rhizophagus clarus</name>
    <dbReference type="NCBI Taxonomy" id="94130"/>
    <lineage>
        <taxon>Eukaryota</taxon>
        <taxon>Fungi</taxon>
        <taxon>Fungi incertae sedis</taxon>
        <taxon>Mucoromycota</taxon>
        <taxon>Glomeromycotina</taxon>
        <taxon>Glomeromycetes</taxon>
        <taxon>Glomerales</taxon>
        <taxon>Glomeraceae</taxon>
        <taxon>Rhizophagus</taxon>
    </lineage>
</organism>
<protein>
    <submittedName>
        <fullName evidence="1">Uncharacterized protein</fullName>
    </submittedName>
</protein>
<evidence type="ECO:0000313" key="2">
    <source>
        <dbReference type="Proteomes" id="UP000615446"/>
    </source>
</evidence>
<gene>
    <name evidence="1" type="ORF">RCL2_002068300</name>
</gene>
<accession>A0A8H3LX06</accession>